<dbReference type="Proteomes" id="UP000521872">
    <property type="component" value="Unassembled WGS sequence"/>
</dbReference>
<dbReference type="EMBL" id="JAACJL010000030">
    <property type="protein sequence ID" value="KAF4617765.1"/>
    <property type="molecule type" value="Genomic_DNA"/>
</dbReference>
<dbReference type="Gene3D" id="3.30.70.100">
    <property type="match status" value="2"/>
</dbReference>
<proteinExistence type="predicted"/>
<sequence>MPVVEIATWVLSDAYYADPTIVDRGIEFLLNTEGCQSVYWGFTEGDKKAIFLFIVWEAYEHHKALIDRPGYPDIIGFVPSIGEGASMKHVEFNKDFEAALGAPLTEVVLATVHEGKEPADLAKAFEALANGVNAVNPKYAPATWGVTLESSREYYAAIGWDSMKAFRDTVGAGSITDLVKDVVAIAKPTLSHVSLKKAQPTASSR</sequence>
<evidence type="ECO:0000313" key="1">
    <source>
        <dbReference type="EMBL" id="KAF4617765.1"/>
    </source>
</evidence>
<dbReference type="AlphaFoldDB" id="A0A8H4QUK8"/>
<accession>A0A8H4QUK8</accession>
<evidence type="ECO:0008006" key="3">
    <source>
        <dbReference type="Google" id="ProtNLM"/>
    </source>
</evidence>
<gene>
    <name evidence="1" type="ORF">D9613_006146</name>
</gene>
<organism evidence="1 2">
    <name type="scientific">Agrocybe pediades</name>
    <dbReference type="NCBI Taxonomy" id="84607"/>
    <lineage>
        <taxon>Eukaryota</taxon>
        <taxon>Fungi</taxon>
        <taxon>Dikarya</taxon>
        <taxon>Basidiomycota</taxon>
        <taxon>Agaricomycotina</taxon>
        <taxon>Agaricomycetes</taxon>
        <taxon>Agaricomycetidae</taxon>
        <taxon>Agaricales</taxon>
        <taxon>Agaricineae</taxon>
        <taxon>Strophariaceae</taxon>
        <taxon>Agrocybe</taxon>
    </lineage>
</organism>
<evidence type="ECO:0000313" key="2">
    <source>
        <dbReference type="Proteomes" id="UP000521872"/>
    </source>
</evidence>
<name>A0A8H4QUK8_9AGAR</name>
<comment type="caution">
    <text evidence="1">The sequence shown here is derived from an EMBL/GenBank/DDBJ whole genome shotgun (WGS) entry which is preliminary data.</text>
</comment>
<protein>
    <recommendedName>
        <fullName evidence="3">ABM domain-containing protein</fullName>
    </recommendedName>
</protein>
<keyword evidence="2" id="KW-1185">Reference proteome</keyword>
<reference evidence="1 2" key="1">
    <citation type="submission" date="2019-12" db="EMBL/GenBank/DDBJ databases">
        <authorList>
            <person name="Floudas D."/>
            <person name="Bentzer J."/>
            <person name="Ahren D."/>
            <person name="Johansson T."/>
            <person name="Persson P."/>
            <person name="Tunlid A."/>
        </authorList>
    </citation>
    <scope>NUCLEOTIDE SEQUENCE [LARGE SCALE GENOMIC DNA]</scope>
    <source>
        <strain evidence="1 2">CBS 102.39</strain>
    </source>
</reference>